<dbReference type="RefSeq" id="WP_196123243.1">
    <property type="nucleotide sequence ID" value="NZ_JADPMR010000001.1"/>
</dbReference>
<protein>
    <recommendedName>
        <fullName evidence="4">DUF4760 domain-containing protein</fullName>
    </recommendedName>
</protein>
<organism evidence="2 3">
    <name type="scientific">Vibrio nitrifigilis</name>
    <dbReference type="NCBI Taxonomy" id="2789781"/>
    <lineage>
        <taxon>Bacteria</taxon>
        <taxon>Pseudomonadati</taxon>
        <taxon>Pseudomonadota</taxon>
        <taxon>Gammaproteobacteria</taxon>
        <taxon>Vibrionales</taxon>
        <taxon>Vibrionaceae</taxon>
        <taxon>Vibrio</taxon>
    </lineage>
</organism>
<evidence type="ECO:0000313" key="2">
    <source>
        <dbReference type="EMBL" id="MBF9000650.1"/>
    </source>
</evidence>
<sequence>MRKYLAMAVLVILVTFGTYLYFFYFYSHQKFVIDSQKWSDFGCFIGGVLGPILSALALIAVSETLQNQKIANEYSQKLDEIKMRTEDLENISKQFESMINKPARKLNGKSIYEAINDCHFERCSKSEEIENCAKVVVDTLINIANVILVIEEKKKFLFKDEFSALAFKQTWIYKFTGFGNCAFKLIDANNIHASQKAVLKRGLGIE</sequence>
<dbReference type="EMBL" id="JADPMR010000001">
    <property type="protein sequence ID" value="MBF9000650.1"/>
    <property type="molecule type" value="Genomic_DNA"/>
</dbReference>
<gene>
    <name evidence="2" type="ORF">I1A42_08760</name>
</gene>
<evidence type="ECO:0008006" key="4">
    <source>
        <dbReference type="Google" id="ProtNLM"/>
    </source>
</evidence>
<reference evidence="2 3" key="1">
    <citation type="submission" date="2020-11" db="EMBL/GenBank/DDBJ databases">
        <title>Vibrio nitrifigilis sp. nov., a marine nitrogen-fixing bacterium isolated from the lagoon sediment of an islet inside an atoll.</title>
        <authorList>
            <person name="Wang L.-T."/>
            <person name="Shieh W.Y."/>
        </authorList>
    </citation>
    <scope>NUCLEOTIDE SEQUENCE [LARGE SCALE GENOMIC DNA]</scope>
    <source>
        <strain evidence="2 3">NFV-1</strain>
    </source>
</reference>
<keyword evidence="3" id="KW-1185">Reference proteome</keyword>
<keyword evidence="1" id="KW-0472">Membrane</keyword>
<accession>A0ABS0GE51</accession>
<evidence type="ECO:0000313" key="3">
    <source>
        <dbReference type="Proteomes" id="UP000597206"/>
    </source>
</evidence>
<keyword evidence="1" id="KW-1133">Transmembrane helix</keyword>
<proteinExistence type="predicted"/>
<feature type="transmembrane region" description="Helical" evidence="1">
    <location>
        <begin position="38"/>
        <end position="61"/>
    </location>
</feature>
<keyword evidence="1" id="KW-0812">Transmembrane</keyword>
<evidence type="ECO:0000256" key="1">
    <source>
        <dbReference type="SAM" id="Phobius"/>
    </source>
</evidence>
<name>A0ABS0GE51_9VIBR</name>
<feature type="transmembrane region" description="Helical" evidence="1">
    <location>
        <begin position="6"/>
        <end position="26"/>
    </location>
</feature>
<comment type="caution">
    <text evidence="2">The sequence shown here is derived from an EMBL/GenBank/DDBJ whole genome shotgun (WGS) entry which is preliminary data.</text>
</comment>
<dbReference type="Proteomes" id="UP000597206">
    <property type="component" value="Unassembled WGS sequence"/>
</dbReference>